<dbReference type="InterPro" id="IPR016047">
    <property type="entry name" value="M23ase_b-sheet_dom"/>
</dbReference>
<dbReference type="InterPro" id="IPR011055">
    <property type="entry name" value="Dup_hybrid_motif"/>
</dbReference>
<dbReference type="Gene3D" id="2.30.30.40">
    <property type="entry name" value="SH3 Domains"/>
    <property type="match status" value="1"/>
</dbReference>
<dbReference type="Gene3D" id="2.70.70.10">
    <property type="entry name" value="Glucose Permease (Domain IIA)"/>
    <property type="match status" value="1"/>
</dbReference>
<dbReference type="CDD" id="cd12797">
    <property type="entry name" value="M23_peptidase"/>
    <property type="match status" value="1"/>
</dbReference>
<evidence type="ECO:0000313" key="4">
    <source>
        <dbReference type="Proteomes" id="UP000217994"/>
    </source>
</evidence>
<reference evidence="3 4" key="1">
    <citation type="submission" date="2017-01" db="EMBL/GenBank/DDBJ databases">
        <title>Whole-Genome Shotgun Sequencing of Two beta-Proteobacterial Species in Search of the Bulgecin Biosynthetic Cluster.</title>
        <authorList>
            <person name="Horsman M.E."/>
            <person name="Marous D.R."/>
            <person name="Li R."/>
            <person name="Oliver R.A."/>
            <person name="Byun B."/>
            <person name="Emrich S.J."/>
            <person name="Boggess B."/>
            <person name="Townsend C.A."/>
            <person name="Mobashery S."/>
        </authorList>
    </citation>
    <scope>NUCLEOTIDE SEQUENCE [LARGE SCALE GENOMIC DNA]</scope>
    <source>
        <strain evidence="3 4">ATCC 31433</strain>
    </source>
</reference>
<dbReference type="GO" id="GO:0006508">
    <property type="term" value="P:proteolysis"/>
    <property type="evidence" value="ECO:0007669"/>
    <property type="project" value="UniProtKB-KW"/>
</dbReference>
<evidence type="ECO:0000313" key="3">
    <source>
        <dbReference type="EMBL" id="PCE30651.1"/>
    </source>
</evidence>
<dbReference type="AlphaFoldDB" id="A0A2A4FBA6"/>
<organism evidence="3 4">
    <name type="scientific">Burkholderia ubonensis subsp. mesacidophila</name>
    <dbReference type="NCBI Taxonomy" id="265293"/>
    <lineage>
        <taxon>Bacteria</taxon>
        <taxon>Pseudomonadati</taxon>
        <taxon>Pseudomonadota</taxon>
        <taxon>Betaproteobacteria</taxon>
        <taxon>Burkholderiales</taxon>
        <taxon>Burkholderiaceae</taxon>
        <taxon>Burkholderia</taxon>
        <taxon>Burkholderia cepacia complex</taxon>
    </lineage>
</organism>
<dbReference type="Pfam" id="PF08239">
    <property type="entry name" value="SH3_3"/>
    <property type="match status" value="1"/>
</dbReference>
<dbReference type="PANTHER" id="PTHR21666">
    <property type="entry name" value="PEPTIDASE-RELATED"/>
    <property type="match status" value="1"/>
</dbReference>
<dbReference type="Pfam" id="PF01551">
    <property type="entry name" value="Peptidase_M23"/>
    <property type="match status" value="1"/>
</dbReference>
<sequence length="411" mass="43666">MGWNEAAGSFRHYVVPLCAACLINTVYAAPGDDADLQRAAQQAFSERLDKQRPMKRASGNDLMETIRSTDAGGWVLGVATQVLPDGTPADPVSKLFLAQRTQGTWRVGMEGSDAFDNLLAAAPATLVAPAERAHLHSHRIARPSARASAAPGQIGLALPWQLDTAWYWTGGAHGWSGESRPYNSLDFSGGNGRVLAARDGYLYKSCERNGSAIVKLVHDNGYATTYYHMEQLAPLASGAYVRQGDYLGRIGNALPCGGQTTGAHVHLSLSQGGNDIPVNGKTIGGWQFFEGDRAYSGYAVRNQRRVSVQASLTNYGANDDGGPPEPSRPVKASVQSSGPVNLRSAPSLSASILGTAANGDTVELACSAFGDTVQGNWGATRLWYRLSSRQWISDGFVYTGSNDPVVSACVE</sequence>
<dbReference type="GO" id="GO:0004222">
    <property type="term" value="F:metalloendopeptidase activity"/>
    <property type="evidence" value="ECO:0007669"/>
    <property type="project" value="TreeGrafter"/>
</dbReference>
<comment type="caution">
    <text evidence="3">The sequence shown here is derived from an EMBL/GenBank/DDBJ whole genome shotgun (WGS) entry which is preliminary data.</text>
</comment>
<keyword evidence="3" id="KW-0378">Hydrolase</keyword>
<dbReference type="Proteomes" id="UP000217994">
    <property type="component" value="Unassembled WGS sequence"/>
</dbReference>
<accession>A0A2A4FBA6</accession>
<evidence type="ECO:0000256" key="1">
    <source>
        <dbReference type="SAM" id="MobiDB-lite"/>
    </source>
</evidence>
<dbReference type="RefSeq" id="WP_084910478.1">
    <property type="nucleotide sequence ID" value="NZ_CP020739.1"/>
</dbReference>
<dbReference type="EMBL" id="MTZU01000058">
    <property type="protein sequence ID" value="PCE30651.1"/>
    <property type="molecule type" value="Genomic_DNA"/>
</dbReference>
<gene>
    <name evidence="3" type="ORF">BZL54_19980</name>
</gene>
<dbReference type="PROSITE" id="PS51781">
    <property type="entry name" value="SH3B"/>
    <property type="match status" value="1"/>
</dbReference>
<evidence type="ECO:0000259" key="2">
    <source>
        <dbReference type="PROSITE" id="PS51781"/>
    </source>
</evidence>
<dbReference type="GeneID" id="69006708"/>
<proteinExistence type="predicted"/>
<protein>
    <submittedName>
        <fullName evidence="3">LasA protease</fullName>
    </submittedName>
</protein>
<dbReference type="InterPro" id="IPR003646">
    <property type="entry name" value="SH3-like_bac-type"/>
</dbReference>
<dbReference type="InterPro" id="IPR050570">
    <property type="entry name" value="Cell_wall_metabolism_enzyme"/>
</dbReference>
<keyword evidence="3" id="KW-0645">Protease</keyword>
<feature type="domain" description="SH3b" evidence="2">
    <location>
        <begin position="329"/>
        <end position="401"/>
    </location>
</feature>
<name>A0A2A4FBA6_9BURK</name>
<dbReference type="SUPFAM" id="SSF51261">
    <property type="entry name" value="Duplicated hybrid motif"/>
    <property type="match status" value="1"/>
</dbReference>
<dbReference type="PANTHER" id="PTHR21666:SF270">
    <property type="entry name" value="MUREIN HYDROLASE ACTIVATOR ENVC"/>
    <property type="match status" value="1"/>
</dbReference>
<feature type="region of interest" description="Disordered" evidence="1">
    <location>
        <begin position="313"/>
        <end position="338"/>
    </location>
</feature>